<dbReference type="AlphaFoldDB" id="A0A5J4VSD4"/>
<evidence type="ECO:0000313" key="1">
    <source>
        <dbReference type="EMBL" id="KAA6385471.1"/>
    </source>
</evidence>
<evidence type="ECO:0000313" key="2">
    <source>
        <dbReference type="Proteomes" id="UP000324800"/>
    </source>
</evidence>
<dbReference type="EMBL" id="SNRW01005253">
    <property type="protein sequence ID" value="KAA6385471.1"/>
    <property type="molecule type" value="Genomic_DNA"/>
</dbReference>
<comment type="caution">
    <text evidence="1">The sequence shown here is derived from an EMBL/GenBank/DDBJ whole genome shotgun (WGS) entry which is preliminary data.</text>
</comment>
<dbReference type="Proteomes" id="UP000324800">
    <property type="component" value="Unassembled WGS sequence"/>
</dbReference>
<organism evidence="1 2">
    <name type="scientific">Streblomastix strix</name>
    <dbReference type="NCBI Taxonomy" id="222440"/>
    <lineage>
        <taxon>Eukaryota</taxon>
        <taxon>Metamonada</taxon>
        <taxon>Preaxostyla</taxon>
        <taxon>Oxymonadida</taxon>
        <taxon>Streblomastigidae</taxon>
        <taxon>Streblomastix</taxon>
    </lineage>
</organism>
<accession>A0A5J4VSD4</accession>
<name>A0A5J4VSD4_9EUKA</name>
<reference evidence="1 2" key="1">
    <citation type="submission" date="2019-03" db="EMBL/GenBank/DDBJ databases">
        <title>Single cell metagenomics reveals metabolic interactions within the superorganism composed of flagellate Streblomastix strix and complex community of Bacteroidetes bacteria on its surface.</title>
        <authorList>
            <person name="Treitli S.C."/>
            <person name="Kolisko M."/>
            <person name="Husnik F."/>
            <person name="Keeling P."/>
            <person name="Hampl V."/>
        </authorList>
    </citation>
    <scope>NUCLEOTIDE SEQUENCE [LARGE SCALE GENOMIC DNA]</scope>
    <source>
        <strain evidence="1">ST1C</strain>
    </source>
</reference>
<gene>
    <name evidence="1" type="ORF">EZS28_019001</name>
</gene>
<proteinExistence type="predicted"/>
<protein>
    <submittedName>
        <fullName evidence="1">Uncharacterized protein</fullName>
    </submittedName>
</protein>
<sequence length="324" mass="37015">MEKEQKPEPIKVVKKQLPQTQKERVISVAKELLRQRRHKRYIESDWAMGVTQHNEKDLELLDFDKQKNAHIINRMITKDNNSSVQWVPNGLHYVNPKRPKIQLSDLLYPKGVLSKSQRIQSSSVPPPQNTLASHILKQVGLIGKKGLIQTHNLSTISNYQQSQNQNEKELELKFLDDKTDLEYKQEIDNDNELVLDQLDHPDVLGLTSISVNFIPSASLLENQTKSLVVSNAKIGGQAYGSKNRMYIPFAGVYKGSANPRMSAIQRQNPIDMEIDNNINFLTNNEKKKPRSKSAIGTNHNLKRKTFSNQHKFVDGKQNNAKDLH</sequence>